<evidence type="ECO:0000313" key="7">
    <source>
        <dbReference type="Proteomes" id="UP000193409"/>
    </source>
</evidence>
<dbReference type="AlphaFoldDB" id="A0A1Y5TKI4"/>
<dbReference type="Gene3D" id="3.40.190.10">
    <property type="entry name" value="Periplasmic binding protein-like II"/>
    <property type="match status" value="2"/>
</dbReference>
<name>A0A1Y5TKI4_9RHOB</name>
<keyword evidence="2" id="KW-0805">Transcription regulation</keyword>
<evidence type="ECO:0000256" key="3">
    <source>
        <dbReference type="ARBA" id="ARBA00023125"/>
    </source>
</evidence>
<dbReference type="InterPro" id="IPR036390">
    <property type="entry name" value="WH_DNA-bd_sf"/>
</dbReference>
<accession>A0A1Y5TKI4</accession>
<dbReference type="GO" id="GO:0000976">
    <property type="term" value="F:transcription cis-regulatory region binding"/>
    <property type="evidence" value="ECO:0007669"/>
    <property type="project" value="TreeGrafter"/>
</dbReference>
<dbReference type="PANTHER" id="PTHR30126:SF99">
    <property type="entry name" value="TRANSCRIPTIONAL REGULATOR LYSR FAMILY"/>
    <property type="match status" value="1"/>
</dbReference>
<dbReference type="PROSITE" id="PS50931">
    <property type="entry name" value="HTH_LYSR"/>
    <property type="match status" value="1"/>
</dbReference>
<dbReference type="InterPro" id="IPR000847">
    <property type="entry name" value="LysR_HTH_N"/>
</dbReference>
<dbReference type="Pfam" id="PF00126">
    <property type="entry name" value="HTH_1"/>
    <property type="match status" value="1"/>
</dbReference>
<proteinExistence type="inferred from homology"/>
<dbReference type="SUPFAM" id="SSF46785">
    <property type="entry name" value="Winged helix' DNA-binding domain"/>
    <property type="match status" value="1"/>
</dbReference>
<dbReference type="Proteomes" id="UP000193409">
    <property type="component" value="Unassembled WGS sequence"/>
</dbReference>
<evidence type="ECO:0000256" key="4">
    <source>
        <dbReference type="ARBA" id="ARBA00023163"/>
    </source>
</evidence>
<dbReference type="Pfam" id="PF03466">
    <property type="entry name" value="LysR_substrate"/>
    <property type="match status" value="1"/>
</dbReference>
<dbReference type="Gene3D" id="1.10.10.10">
    <property type="entry name" value="Winged helix-like DNA-binding domain superfamily/Winged helix DNA-binding domain"/>
    <property type="match status" value="1"/>
</dbReference>
<feature type="domain" description="HTH lysR-type" evidence="5">
    <location>
        <begin position="2"/>
        <end position="59"/>
    </location>
</feature>
<dbReference type="RefSeq" id="WP_085869973.1">
    <property type="nucleotide sequence ID" value="NZ_FWFQ01000040.1"/>
</dbReference>
<comment type="similarity">
    <text evidence="1">Belongs to the LysR transcriptional regulatory family.</text>
</comment>
<gene>
    <name evidence="6" type="primary">cysL</name>
    <name evidence="6" type="ORF">PSA7680_03492</name>
</gene>
<dbReference type="PANTHER" id="PTHR30126">
    <property type="entry name" value="HTH-TYPE TRANSCRIPTIONAL REGULATOR"/>
    <property type="match status" value="1"/>
</dbReference>
<dbReference type="InterPro" id="IPR005119">
    <property type="entry name" value="LysR_subst-bd"/>
</dbReference>
<dbReference type="CDD" id="cd05466">
    <property type="entry name" value="PBP2_LTTR_substrate"/>
    <property type="match status" value="1"/>
</dbReference>
<keyword evidence="4" id="KW-0804">Transcription</keyword>
<organism evidence="6 7">
    <name type="scientific">Pseudoruegeria aquimaris</name>
    <dbReference type="NCBI Taxonomy" id="393663"/>
    <lineage>
        <taxon>Bacteria</taxon>
        <taxon>Pseudomonadati</taxon>
        <taxon>Pseudomonadota</taxon>
        <taxon>Alphaproteobacteria</taxon>
        <taxon>Rhodobacterales</taxon>
        <taxon>Roseobacteraceae</taxon>
        <taxon>Pseudoruegeria</taxon>
    </lineage>
</organism>
<dbReference type="OrthoDB" id="9811588at2"/>
<evidence type="ECO:0000256" key="1">
    <source>
        <dbReference type="ARBA" id="ARBA00009437"/>
    </source>
</evidence>
<keyword evidence="7" id="KW-1185">Reference proteome</keyword>
<keyword evidence="3" id="KW-0238">DNA-binding</keyword>
<evidence type="ECO:0000256" key="2">
    <source>
        <dbReference type="ARBA" id="ARBA00023015"/>
    </source>
</evidence>
<dbReference type="PRINTS" id="PR00039">
    <property type="entry name" value="HTHLYSR"/>
</dbReference>
<dbReference type="GO" id="GO:0003700">
    <property type="term" value="F:DNA-binding transcription factor activity"/>
    <property type="evidence" value="ECO:0007669"/>
    <property type="project" value="InterPro"/>
</dbReference>
<reference evidence="6 7" key="1">
    <citation type="submission" date="2017-03" db="EMBL/GenBank/DDBJ databases">
        <authorList>
            <person name="Afonso C.L."/>
            <person name="Miller P.J."/>
            <person name="Scott M.A."/>
            <person name="Spackman E."/>
            <person name="Goraichik I."/>
            <person name="Dimitrov K.M."/>
            <person name="Suarez D.L."/>
            <person name="Swayne D.E."/>
        </authorList>
    </citation>
    <scope>NUCLEOTIDE SEQUENCE [LARGE SCALE GENOMIC DNA]</scope>
    <source>
        <strain evidence="6 7">CECT 7680</strain>
    </source>
</reference>
<sequence length="303" mass="33420">MLNATWLETFTTLCETGHFTEAAARLNMTQPGVSQHLRKLEAQLGTALISRDGKRFTLTPAGEEVRAVGLERRAQEQRLRQAIEGDDRDRGRLHIACSGSFALLLFPALLPWMAAAPQLDLRLEAAPQGTIRDGVLDGRFDLGVLDADPRQPRFTARRLGREELCLLLPAGAEEGGEGGAEEAITMEALQARGLIAHPDVFSYADDLLQLNFPDTYPGAEALRLRGQVNQIGQILAPVAAGVGYTMLPHSGVRSFEGRGRLRRVELPRRRWHDLWLVHRRGRVLSARLSHAAVLIAEVAARLR</sequence>
<evidence type="ECO:0000313" key="6">
    <source>
        <dbReference type="EMBL" id="SLN66116.1"/>
    </source>
</evidence>
<protein>
    <submittedName>
        <fullName evidence="6">HTH-type transcriptional regulator CysL</fullName>
    </submittedName>
</protein>
<dbReference type="SUPFAM" id="SSF53850">
    <property type="entry name" value="Periplasmic binding protein-like II"/>
    <property type="match status" value="1"/>
</dbReference>
<dbReference type="InterPro" id="IPR036388">
    <property type="entry name" value="WH-like_DNA-bd_sf"/>
</dbReference>
<evidence type="ECO:0000259" key="5">
    <source>
        <dbReference type="PROSITE" id="PS50931"/>
    </source>
</evidence>
<dbReference type="EMBL" id="FWFQ01000040">
    <property type="protein sequence ID" value="SLN66116.1"/>
    <property type="molecule type" value="Genomic_DNA"/>
</dbReference>